<dbReference type="EMBL" id="JAAIUW010000012">
    <property type="protein sequence ID" value="KAF7805610.1"/>
    <property type="molecule type" value="Genomic_DNA"/>
</dbReference>
<accession>A0A834W1H6</accession>
<gene>
    <name evidence="1" type="ORF">G2W53_037771</name>
</gene>
<name>A0A834W1H6_9FABA</name>
<reference evidence="1" key="1">
    <citation type="submission" date="2020-09" db="EMBL/GenBank/DDBJ databases">
        <title>Genome-Enabled Discovery of Anthraquinone Biosynthesis in Senna tora.</title>
        <authorList>
            <person name="Kang S.-H."/>
            <person name="Pandey R.P."/>
            <person name="Lee C.-M."/>
            <person name="Sim J.-S."/>
            <person name="Jeong J.-T."/>
            <person name="Choi B.-S."/>
            <person name="Jung M."/>
            <person name="Ginzburg D."/>
            <person name="Zhao K."/>
            <person name="Won S.Y."/>
            <person name="Oh T.-J."/>
            <person name="Yu Y."/>
            <person name="Kim N.-H."/>
            <person name="Lee O.R."/>
            <person name="Lee T.-H."/>
            <person name="Bashyal P."/>
            <person name="Kim T.-S."/>
            <person name="Lee W.-H."/>
            <person name="Kawkins C."/>
            <person name="Kim C.-K."/>
            <person name="Kim J.S."/>
            <person name="Ahn B.O."/>
            <person name="Rhee S.Y."/>
            <person name="Sohng J.K."/>
        </authorList>
    </citation>
    <scope>NUCLEOTIDE SEQUENCE</scope>
    <source>
        <tissue evidence="1">Leaf</tissue>
    </source>
</reference>
<organism evidence="1 2">
    <name type="scientific">Senna tora</name>
    <dbReference type="NCBI Taxonomy" id="362788"/>
    <lineage>
        <taxon>Eukaryota</taxon>
        <taxon>Viridiplantae</taxon>
        <taxon>Streptophyta</taxon>
        <taxon>Embryophyta</taxon>
        <taxon>Tracheophyta</taxon>
        <taxon>Spermatophyta</taxon>
        <taxon>Magnoliopsida</taxon>
        <taxon>eudicotyledons</taxon>
        <taxon>Gunneridae</taxon>
        <taxon>Pentapetalae</taxon>
        <taxon>rosids</taxon>
        <taxon>fabids</taxon>
        <taxon>Fabales</taxon>
        <taxon>Fabaceae</taxon>
        <taxon>Caesalpinioideae</taxon>
        <taxon>Cassia clade</taxon>
        <taxon>Senna</taxon>
    </lineage>
</organism>
<sequence length="23" mass="2596">MGKVDEAIHISTQYSLDNEKDMA</sequence>
<proteinExistence type="predicted"/>
<comment type="caution">
    <text evidence="1">The sequence shown here is derived from an EMBL/GenBank/DDBJ whole genome shotgun (WGS) entry which is preliminary data.</text>
</comment>
<evidence type="ECO:0000313" key="1">
    <source>
        <dbReference type="EMBL" id="KAF7805610.1"/>
    </source>
</evidence>
<keyword evidence="2" id="KW-1185">Reference proteome</keyword>
<protein>
    <submittedName>
        <fullName evidence="1">Uncharacterized protein</fullName>
    </submittedName>
</protein>
<evidence type="ECO:0000313" key="2">
    <source>
        <dbReference type="Proteomes" id="UP000634136"/>
    </source>
</evidence>
<dbReference type="AlphaFoldDB" id="A0A834W1H6"/>
<dbReference type="Proteomes" id="UP000634136">
    <property type="component" value="Unassembled WGS sequence"/>
</dbReference>